<protein>
    <submittedName>
        <fullName evidence="2">Uncharacterized protein</fullName>
    </submittedName>
</protein>
<evidence type="ECO:0000256" key="1">
    <source>
        <dbReference type="SAM" id="MobiDB-lite"/>
    </source>
</evidence>
<dbReference type="EMBL" id="DXCC01000028">
    <property type="protein sequence ID" value="HIZ15725.1"/>
    <property type="molecule type" value="Genomic_DNA"/>
</dbReference>
<gene>
    <name evidence="2" type="ORF">H9816_07455</name>
</gene>
<sequence>MKIRNCETRMPYCAPQIEYICVQTEQGIALSGTVGDHQEGGELTPTSDSYVQF</sequence>
<evidence type="ECO:0000313" key="3">
    <source>
        <dbReference type="Proteomes" id="UP000824014"/>
    </source>
</evidence>
<reference evidence="2" key="1">
    <citation type="journal article" date="2021" name="PeerJ">
        <title>Extensive microbial diversity within the chicken gut microbiome revealed by metagenomics and culture.</title>
        <authorList>
            <person name="Gilroy R."/>
            <person name="Ravi A."/>
            <person name="Getino M."/>
            <person name="Pursley I."/>
            <person name="Horton D.L."/>
            <person name="Alikhan N.F."/>
            <person name="Baker D."/>
            <person name="Gharbi K."/>
            <person name="Hall N."/>
            <person name="Watson M."/>
            <person name="Adriaenssens E.M."/>
            <person name="Foster-Nyarko E."/>
            <person name="Jarju S."/>
            <person name="Secka A."/>
            <person name="Antonio M."/>
            <person name="Oren A."/>
            <person name="Chaudhuri R.R."/>
            <person name="La Ragione R."/>
            <person name="Hildebrand F."/>
            <person name="Pallen M.J."/>
        </authorList>
    </citation>
    <scope>NUCLEOTIDE SEQUENCE</scope>
    <source>
        <strain evidence="2">ChiHjej11B10-19426</strain>
    </source>
</reference>
<dbReference type="AlphaFoldDB" id="A0A9D2DET0"/>
<name>A0A9D2DET0_9BACT</name>
<feature type="compositionally biased region" description="Polar residues" evidence="1">
    <location>
        <begin position="44"/>
        <end position="53"/>
    </location>
</feature>
<accession>A0A9D2DET0</accession>
<evidence type="ECO:0000313" key="2">
    <source>
        <dbReference type="EMBL" id="HIZ15725.1"/>
    </source>
</evidence>
<feature type="region of interest" description="Disordered" evidence="1">
    <location>
        <begin position="33"/>
        <end position="53"/>
    </location>
</feature>
<dbReference type="Proteomes" id="UP000824014">
    <property type="component" value="Unassembled WGS sequence"/>
</dbReference>
<reference evidence="2" key="2">
    <citation type="submission" date="2021-04" db="EMBL/GenBank/DDBJ databases">
        <authorList>
            <person name="Gilroy R."/>
        </authorList>
    </citation>
    <scope>NUCLEOTIDE SEQUENCE</scope>
    <source>
        <strain evidence="2">ChiHjej11B10-19426</strain>
    </source>
</reference>
<organism evidence="2 3">
    <name type="scientific">Candidatus Tidjanibacter faecipullorum</name>
    <dbReference type="NCBI Taxonomy" id="2838766"/>
    <lineage>
        <taxon>Bacteria</taxon>
        <taxon>Pseudomonadati</taxon>
        <taxon>Bacteroidota</taxon>
        <taxon>Bacteroidia</taxon>
        <taxon>Bacteroidales</taxon>
        <taxon>Rikenellaceae</taxon>
        <taxon>Tidjanibacter</taxon>
    </lineage>
</organism>
<proteinExistence type="predicted"/>
<comment type="caution">
    <text evidence="2">The sequence shown here is derived from an EMBL/GenBank/DDBJ whole genome shotgun (WGS) entry which is preliminary data.</text>
</comment>